<evidence type="ECO:0000313" key="1">
    <source>
        <dbReference type="EMBL" id="MBA2882343.1"/>
    </source>
</evidence>
<accession>A0A7W0CAU4</accession>
<proteinExistence type="predicted"/>
<protein>
    <submittedName>
        <fullName evidence="1">Anti-anti-sigma regulatory factor</fullName>
    </submittedName>
</protein>
<reference evidence="1 2" key="1">
    <citation type="submission" date="2020-07" db="EMBL/GenBank/DDBJ databases">
        <title>Genomic Encyclopedia of Type Strains, Phase IV (KMG-IV): sequencing the most valuable type-strain genomes for metagenomic binning, comparative biology and taxonomic classification.</title>
        <authorList>
            <person name="Goeker M."/>
        </authorList>
    </citation>
    <scope>NUCLEOTIDE SEQUENCE [LARGE SCALE GENOMIC DNA]</scope>
    <source>
        <strain evidence="1 2">DSM 17721</strain>
    </source>
</reference>
<gene>
    <name evidence="1" type="ORF">HNR65_002685</name>
</gene>
<dbReference type="AlphaFoldDB" id="A0A7W0CAU4"/>
<keyword evidence="2" id="KW-1185">Reference proteome</keyword>
<sequence length="106" mass="11713">MAANFSIARIYKKNTIDLELSGDFDGMSAMELLCALKDISSELKEIYIKAEALDSVSAFGREVFHKKFPMTALSLKKLIFIGNHCGQIAPKGANCIEFGKKQQLPL</sequence>
<organism evidence="1 2">
    <name type="scientific">Desulfosalsimonas propionicica</name>
    <dbReference type="NCBI Taxonomy" id="332175"/>
    <lineage>
        <taxon>Bacteria</taxon>
        <taxon>Pseudomonadati</taxon>
        <taxon>Thermodesulfobacteriota</taxon>
        <taxon>Desulfobacteria</taxon>
        <taxon>Desulfobacterales</taxon>
        <taxon>Desulfosalsimonadaceae</taxon>
        <taxon>Desulfosalsimonas</taxon>
    </lineage>
</organism>
<evidence type="ECO:0000313" key="2">
    <source>
        <dbReference type="Proteomes" id="UP000525298"/>
    </source>
</evidence>
<dbReference type="EMBL" id="JACDUS010000008">
    <property type="protein sequence ID" value="MBA2882343.1"/>
    <property type="molecule type" value="Genomic_DNA"/>
</dbReference>
<dbReference type="Proteomes" id="UP000525298">
    <property type="component" value="Unassembled WGS sequence"/>
</dbReference>
<name>A0A7W0CAU4_9BACT</name>
<dbReference type="RefSeq" id="WP_181551978.1">
    <property type="nucleotide sequence ID" value="NZ_JACDUS010000008.1"/>
</dbReference>
<comment type="caution">
    <text evidence="1">The sequence shown here is derived from an EMBL/GenBank/DDBJ whole genome shotgun (WGS) entry which is preliminary data.</text>
</comment>